<evidence type="ECO:0000259" key="4">
    <source>
        <dbReference type="PROSITE" id="PS50110"/>
    </source>
</evidence>
<dbReference type="Gene3D" id="3.40.50.2300">
    <property type="match status" value="1"/>
</dbReference>
<dbReference type="PROSITE" id="PS50110">
    <property type="entry name" value="RESPONSE_REGULATORY"/>
    <property type="match status" value="1"/>
</dbReference>
<accession>A0A1Y1Q6S3</accession>
<evidence type="ECO:0000313" key="6">
    <source>
        <dbReference type="Proteomes" id="UP000192491"/>
    </source>
</evidence>
<dbReference type="Pfam" id="PF00072">
    <property type="entry name" value="Response_reg"/>
    <property type="match status" value="1"/>
</dbReference>
<dbReference type="PANTHER" id="PTHR45339">
    <property type="entry name" value="HYBRID SIGNAL TRANSDUCTION HISTIDINE KINASE J"/>
    <property type="match status" value="1"/>
</dbReference>
<dbReference type="EMBL" id="MTEJ01000801">
    <property type="protein sequence ID" value="OQW97533.1"/>
    <property type="molecule type" value="Genomic_DNA"/>
</dbReference>
<dbReference type="SUPFAM" id="SSF52172">
    <property type="entry name" value="CheY-like"/>
    <property type="match status" value="1"/>
</dbReference>
<feature type="domain" description="Response regulatory" evidence="4">
    <location>
        <begin position="1"/>
        <end position="63"/>
    </location>
</feature>
<evidence type="ECO:0000256" key="3">
    <source>
        <dbReference type="PROSITE-ProRule" id="PRU00169"/>
    </source>
</evidence>
<dbReference type="CDD" id="cd17546">
    <property type="entry name" value="REC_hyHK_CKI1_RcsC-like"/>
    <property type="match status" value="1"/>
</dbReference>
<organism evidence="5 6">
    <name type="scientific">Thiothrix lacustris</name>
    <dbReference type="NCBI Taxonomy" id="525917"/>
    <lineage>
        <taxon>Bacteria</taxon>
        <taxon>Pseudomonadati</taxon>
        <taxon>Pseudomonadota</taxon>
        <taxon>Gammaproteobacteria</taxon>
        <taxon>Thiotrichales</taxon>
        <taxon>Thiotrichaceae</taxon>
        <taxon>Thiothrix</taxon>
    </lineage>
</organism>
<evidence type="ECO:0000256" key="2">
    <source>
        <dbReference type="ARBA" id="ARBA00023012"/>
    </source>
</evidence>
<keyword evidence="1" id="KW-0597">Phosphoprotein</keyword>
<evidence type="ECO:0000313" key="5">
    <source>
        <dbReference type="EMBL" id="OQW97533.1"/>
    </source>
</evidence>
<comment type="caution">
    <text evidence="5">The sequence shown here is derived from an EMBL/GenBank/DDBJ whole genome shotgun (WGS) entry which is preliminary data.</text>
</comment>
<dbReference type="AlphaFoldDB" id="A0A1Y1Q6S3"/>
<evidence type="ECO:0000256" key="1">
    <source>
        <dbReference type="ARBA" id="ARBA00022553"/>
    </source>
</evidence>
<sequence length="82" mass="8943">MDGLEATRRIRADFPPDRQPIIVAMTANAMDGDKQNCLAAGMNDYISKPVLPEAVEAVLERWCSAPLPSITIQENLDETVSA</sequence>
<name>A0A1Y1Q6S3_9GAMM</name>
<dbReference type="InterPro" id="IPR011006">
    <property type="entry name" value="CheY-like_superfamily"/>
</dbReference>
<dbReference type="PANTHER" id="PTHR45339:SF1">
    <property type="entry name" value="HYBRID SIGNAL TRANSDUCTION HISTIDINE KINASE J"/>
    <property type="match status" value="1"/>
</dbReference>
<protein>
    <recommendedName>
        <fullName evidence="4">Response regulatory domain-containing protein</fullName>
    </recommendedName>
</protein>
<dbReference type="GO" id="GO:0000160">
    <property type="term" value="P:phosphorelay signal transduction system"/>
    <property type="evidence" value="ECO:0007669"/>
    <property type="project" value="UniProtKB-KW"/>
</dbReference>
<comment type="caution">
    <text evidence="3">Lacks conserved residue(s) required for the propagation of feature annotation.</text>
</comment>
<reference evidence="5 6" key="1">
    <citation type="submission" date="2017-01" db="EMBL/GenBank/DDBJ databases">
        <title>Novel large sulfur bacteria in the metagenomes of groundwater-fed chemosynthetic microbial mats in the Lake Huron basin.</title>
        <authorList>
            <person name="Sharrar A.M."/>
            <person name="Flood B.E."/>
            <person name="Bailey J.V."/>
            <person name="Jones D.S."/>
            <person name="Biddanda B."/>
            <person name="Ruberg S.A."/>
            <person name="Marcus D.N."/>
            <person name="Dick G.J."/>
        </authorList>
    </citation>
    <scope>NUCLEOTIDE SEQUENCE [LARGE SCALE GENOMIC DNA]</scope>
    <source>
        <strain evidence="5">A8</strain>
    </source>
</reference>
<proteinExistence type="predicted"/>
<dbReference type="Proteomes" id="UP000192491">
    <property type="component" value="Unassembled WGS sequence"/>
</dbReference>
<keyword evidence="2" id="KW-0902">Two-component regulatory system</keyword>
<gene>
    <name evidence="5" type="ORF">BWK73_54215</name>
</gene>
<dbReference type="InterPro" id="IPR001789">
    <property type="entry name" value="Sig_transdc_resp-reg_receiver"/>
</dbReference>